<name>A0A934MXY6_9GAMM</name>
<dbReference type="PANTHER" id="PTHR11055:SF63">
    <property type="entry name" value="ADENYLYL-SULFATE KINASE 1, CHLOROPLASTIC"/>
    <property type="match status" value="1"/>
</dbReference>
<dbReference type="GO" id="GO:0004020">
    <property type="term" value="F:adenylylsulfate kinase activity"/>
    <property type="evidence" value="ECO:0007669"/>
    <property type="project" value="UniProtKB-UniRule"/>
</dbReference>
<keyword evidence="18" id="KW-1185">Reference proteome</keyword>
<dbReference type="EMBL" id="JAEMNX010000033">
    <property type="protein sequence ID" value="MBJ7539829.1"/>
    <property type="molecule type" value="Genomic_DNA"/>
</dbReference>
<comment type="function">
    <text evidence="2 14 15">Catalyzes the synthesis of activated sulfate.</text>
</comment>
<keyword evidence="9 14" id="KW-0418">Kinase</keyword>
<evidence type="ECO:0000256" key="1">
    <source>
        <dbReference type="ARBA" id="ARBA00001823"/>
    </source>
</evidence>
<dbReference type="NCBIfam" id="NF003013">
    <property type="entry name" value="PRK03846.1"/>
    <property type="match status" value="1"/>
</dbReference>
<organism evidence="17 18">
    <name type="scientific">Marinomonas transparens</name>
    <dbReference type="NCBI Taxonomy" id="2795388"/>
    <lineage>
        <taxon>Bacteria</taxon>
        <taxon>Pseudomonadati</taxon>
        <taxon>Pseudomonadota</taxon>
        <taxon>Gammaproteobacteria</taxon>
        <taxon>Oceanospirillales</taxon>
        <taxon>Oceanospirillaceae</taxon>
        <taxon>Marinomonas</taxon>
    </lineage>
</organism>
<dbReference type="RefSeq" id="WP_199470224.1">
    <property type="nucleotide sequence ID" value="NZ_JAEMNX010000033.1"/>
</dbReference>
<comment type="catalytic activity">
    <reaction evidence="1 14 15">
        <text>adenosine 5'-phosphosulfate + ATP = 3'-phosphoadenylyl sulfate + ADP + H(+)</text>
        <dbReference type="Rhea" id="RHEA:24152"/>
        <dbReference type="ChEBI" id="CHEBI:15378"/>
        <dbReference type="ChEBI" id="CHEBI:30616"/>
        <dbReference type="ChEBI" id="CHEBI:58243"/>
        <dbReference type="ChEBI" id="CHEBI:58339"/>
        <dbReference type="ChEBI" id="CHEBI:456216"/>
        <dbReference type="EC" id="2.7.1.25"/>
    </reaction>
</comment>
<evidence type="ECO:0000259" key="16">
    <source>
        <dbReference type="Pfam" id="PF01583"/>
    </source>
</evidence>
<sequence>MNNLTWQNLKVTKQHRLMQKKQPSYVLWFTGLSGSGKSTLANALEQALFERGLHTYLLDGDNLRHGLNQDLGFSETDRTENMRRVGEVSKLFTDAGLIVLAAFISPFQSDRSFIKDLIGEENVIDVYLDTPLSVCEQRDTKGLYKQARAGKIKGFTGIDSPYEAPKSADIVFNTDIMSVNDCVSIILAYLGRRLLLPSV</sequence>
<dbReference type="EC" id="2.7.1.25" evidence="5 14"/>
<reference evidence="17" key="1">
    <citation type="submission" date="2020-12" db="EMBL/GenBank/DDBJ databases">
        <title>Marinomonas arctica sp. nov., a psychrotolerant bacterium isolated from the Arctic.</title>
        <authorList>
            <person name="Zhang Y."/>
        </authorList>
    </citation>
    <scope>NUCLEOTIDE SEQUENCE</scope>
    <source>
        <strain evidence="17">C1424</strain>
    </source>
</reference>
<dbReference type="HAMAP" id="MF_00065">
    <property type="entry name" value="Adenylyl_sulf_kinase"/>
    <property type="match status" value="1"/>
</dbReference>
<evidence type="ECO:0000256" key="3">
    <source>
        <dbReference type="ARBA" id="ARBA00004806"/>
    </source>
</evidence>
<dbReference type="AlphaFoldDB" id="A0A934MXY6"/>
<dbReference type="InterPro" id="IPR059117">
    <property type="entry name" value="APS_kinase_dom"/>
</dbReference>
<dbReference type="GO" id="GO:0070814">
    <property type="term" value="P:hydrogen sulfide biosynthetic process"/>
    <property type="evidence" value="ECO:0007669"/>
    <property type="project" value="UniProtKB-UniRule"/>
</dbReference>
<evidence type="ECO:0000313" key="18">
    <source>
        <dbReference type="Proteomes" id="UP000628710"/>
    </source>
</evidence>
<dbReference type="NCBIfam" id="TIGR00455">
    <property type="entry name" value="apsK"/>
    <property type="match status" value="1"/>
</dbReference>
<evidence type="ECO:0000256" key="7">
    <source>
        <dbReference type="ARBA" id="ARBA00022679"/>
    </source>
</evidence>
<dbReference type="Proteomes" id="UP000628710">
    <property type="component" value="Unassembled WGS sequence"/>
</dbReference>
<evidence type="ECO:0000256" key="15">
    <source>
        <dbReference type="RuleBase" id="RU004347"/>
    </source>
</evidence>
<dbReference type="CDD" id="cd02027">
    <property type="entry name" value="APSK"/>
    <property type="match status" value="1"/>
</dbReference>
<evidence type="ECO:0000256" key="8">
    <source>
        <dbReference type="ARBA" id="ARBA00022741"/>
    </source>
</evidence>
<feature type="domain" description="APS kinase" evidence="16">
    <location>
        <begin position="24"/>
        <end position="172"/>
    </location>
</feature>
<evidence type="ECO:0000256" key="12">
    <source>
        <dbReference type="ARBA" id="ARBA00031393"/>
    </source>
</evidence>
<gene>
    <name evidence="14 17" type="primary">cysC</name>
    <name evidence="17" type="ORF">I8J31_19335</name>
</gene>
<proteinExistence type="inferred from homology"/>
<keyword evidence="7 14" id="KW-0808">Transferase</keyword>
<comment type="similarity">
    <text evidence="4 14 15">Belongs to the APS kinase family.</text>
</comment>
<dbReference type="Gene3D" id="3.40.50.300">
    <property type="entry name" value="P-loop containing nucleotide triphosphate hydrolases"/>
    <property type="match status" value="1"/>
</dbReference>
<dbReference type="PANTHER" id="PTHR11055">
    <property type="entry name" value="BIFUNCTIONAL 3'-PHOSPHOADENOSINE 5'-PHOSPHOSULFATE SYNTHASE"/>
    <property type="match status" value="1"/>
</dbReference>
<dbReference type="GO" id="GO:0005524">
    <property type="term" value="F:ATP binding"/>
    <property type="evidence" value="ECO:0007669"/>
    <property type="project" value="UniProtKB-UniRule"/>
</dbReference>
<evidence type="ECO:0000256" key="10">
    <source>
        <dbReference type="ARBA" id="ARBA00022840"/>
    </source>
</evidence>
<comment type="pathway">
    <text evidence="3 14 15">Sulfur metabolism; hydrogen sulfide biosynthesis; sulfite from sulfate: step 2/3.</text>
</comment>
<protein>
    <recommendedName>
        <fullName evidence="6 14">Adenylyl-sulfate kinase</fullName>
        <ecNumber evidence="5 14">2.7.1.25</ecNumber>
    </recommendedName>
    <alternativeName>
        <fullName evidence="12 14">APS kinase</fullName>
    </alternativeName>
    <alternativeName>
        <fullName evidence="13 14">ATP adenosine-5'-phosphosulfate 3'-phosphotransferase</fullName>
    </alternativeName>
    <alternativeName>
        <fullName evidence="11 14">Adenosine-5'-phosphosulfate kinase</fullName>
    </alternativeName>
</protein>
<dbReference type="FunFam" id="3.40.50.300:FF:000212">
    <property type="entry name" value="Adenylyl-sulfate kinase"/>
    <property type="match status" value="1"/>
</dbReference>
<evidence type="ECO:0000256" key="9">
    <source>
        <dbReference type="ARBA" id="ARBA00022777"/>
    </source>
</evidence>
<dbReference type="SUPFAM" id="SSF52540">
    <property type="entry name" value="P-loop containing nucleoside triphosphate hydrolases"/>
    <property type="match status" value="1"/>
</dbReference>
<evidence type="ECO:0000256" key="14">
    <source>
        <dbReference type="HAMAP-Rule" id="MF_00065"/>
    </source>
</evidence>
<comment type="caution">
    <text evidence="17">The sequence shown here is derived from an EMBL/GenBank/DDBJ whole genome shotgun (WGS) entry which is preliminary data.</text>
</comment>
<dbReference type="Pfam" id="PF01583">
    <property type="entry name" value="APS_kinase"/>
    <property type="match status" value="1"/>
</dbReference>
<keyword evidence="14" id="KW-0597">Phosphoprotein</keyword>
<evidence type="ECO:0000256" key="13">
    <source>
        <dbReference type="ARBA" id="ARBA00031464"/>
    </source>
</evidence>
<feature type="active site" description="Phosphoserine intermediate" evidence="14">
    <location>
        <position position="105"/>
    </location>
</feature>
<evidence type="ECO:0000256" key="4">
    <source>
        <dbReference type="ARBA" id="ARBA00007008"/>
    </source>
</evidence>
<evidence type="ECO:0000256" key="6">
    <source>
        <dbReference type="ARBA" id="ARBA00018163"/>
    </source>
</evidence>
<dbReference type="GO" id="GO:0000103">
    <property type="term" value="P:sulfate assimilation"/>
    <property type="evidence" value="ECO:0007669"/>
    <property type="project" value="UniProtKB-UniRule"/>
</dbReference>
<evidence type="ECO:0000256" key="11">
    <source>
        <dbReference type="ARBA" id="ARBA00029724"/>
    </source>
</evidence>
<dbReference type="InterPro" id="IPR027417">
    <property type="entry name" value="P-loop_NTPase"/>
</dbReference>
<feature type="binding site" evidence="14">
    <location>
        <begin position="31"/>
        <end position="38"/>
    </location>
    <ligand>
        <name>ATP</name>
        <dbReference type="ChEBI" id="CHEBI:30616"/>
    </ligand>
</feature>
<keyword evidence="10 14" id="KW-0067">ATP-binding</keyword>
<evidence type="ECO:0000256" key="2">
    <source>
        <dbReference type="ARBA" id="ARBA00002632"/>
    </source>
</evidence>
<evidence type="ECO:0000313" key="17">
    <source>
        <dbReference type="EMBL" id="MBJ7539829.1"/>
    </source>
</evidence>
<keyword evidence="8 14" id="KW-0547">Nucleotide-binding</keyword>
<evidence type="ECO:0000256" key="5">
    <source>
        <dbReference type="ARBA" id="ARBA00012121"/>
    </source>
</evidence>
<accession>A0A934MXY6</accession>
<dbReference type="InterPro" id="IPR002891">
    <property type="entry name" value="APS"/>
</dbReference>